<gene>
    <name evidence="2" type="ORF">PTTG_25174</name>
</gene>
<accession>A0A180H6T9</accession>
<evidence type="ECO:0000313" key="2">
    <source>
        <dbReference type="EMBL" id="OAW00134.1"/>
    </source>
</evidence>
<organism evidence="2">
    <name type="scientific">Puccinia triticina (isolate 1-1 / race 1 (BBBD))</name>
    <name type="common">Brown leaf rust fungus</name>
    <dbReference type="NCBI Taxonomy" id="630390"/>
    <lineage>
        <taxon>Eukaryota</taxon>
        <taxon>Fungi</taxon>
        <taxon>Dikarya</taxon>
        <taxon>Basidiomycota</taxon>
        <taxon>Pucciniomycotina</taxon>
        <taxon>Pucciniomycetes</taxon>
        <taxon>Pucciniales</taxon>
        <taxon>Pucciniaceae</taxon>
        <taxon>Puccinia</taxon>
    </lineage>
</organism>
<reference evidence="3" key="4">
    <citation type="submission" date="2025-05" db="UniProtKB">
        <authorList>
            <consortium name="EnsemblFungi"/>
        </authorList>
    </citation>
    <scope>IDENTIFICATION</scope>
    <source>
        <strain evidence="3">isolate 1-1 / race 1 (BBBD)</strain>
    </source>
</reference>
<dbReference type="OrthoDB" id="2518090at2759"/>
<evidence type="ECO:0000256" key="1">
    <source>
        <dbReference type="SAM" id="MobiDB-lite"/>
    </source>
</evidence>
<dbReference type="EMBL" id="ADAS02000001">
    <property type="protein sequence ID" value="OAW00134.1"/>
    <property type="molecule type" value="Genomic_DNA"/>
</dbReference>
<evidence type="ECO:0000313" key="3">
    <source>
        <dbReference type="EnsemblFungi" id="PTTG_25174-t43_1-p1"/>
    </source>
</evidence>
<reference evidence="2" key="1">
    <citation type="submission" date="2009-11" db="EMBL/GenBank/DDBJ databases">
        <authorList>
            <consortium name="The Broad Institute Genome Sequencing Platform"/>
            <person name="Ward D."/>
            <person name="Feldgarden M."/>
            <person name="Earl A."/>
            <person name="Young S.K."/>
            <person name="Zeng Q."/>
            <person name="Koehrsen M."/>
            <person name="Alvarado L."/>
            <person name="Berlin A."/>
            <person name="Bochicchio J."/>
            <person name="Borenstein D."/>
            <person name="Chapman S.B."/>
            <person name="Chen Z."/>
            <person name="Engels R."/>
            <person name="Freedman E."/>
            <person name="Gellesch M."/>
            <person name="Goldberg J."/>
            <person name="Griggs A."/>
            <person name="Gujja S."/>
            <person name="Heilman E."/>
            <person name="Heiman D."/>
            <person name="Hepburn T."/>
            <person name="Howarth C."/>
            <person name="Jen D."/>
            <person name="Larson L."/>
            <person name="Lewis B."/>
            <person name="Mehta T."/>
            <person name="Park D."/>
            <person name="Pearson M."/>
            <person name="Roberts A."/>
            <person name="Saif S."/>
            <person name="Shea T."/>
            <person name="Shenoy N."/>
            <person name="Sisk P."/>
            <person name="Stolte C."/>
            <person name="Sykes S."/>
            <person name="Thomson T."/>
            <person name="Walk T."/>
            <person name="White J."/>
            <person name="Yandava C."/>
            <person name="Izard J."/>
            <person name="Baranova O.V."/>
            <person name="Blanton J.M."/>
            <person name="Tanner A.C."/>
            <person name="Dewhirst F.E."/>
            <person name="Haas B."/>
            <person name="Nusbaum C."/>
            <person name="Birren B."/>
        </authorList>
    </citation>
    <scope>NUCLEOTIDE SEQUENCE [LARGE SCALE GENOMIC DNA]</scope>
    <source>
        <strain evidence="2">1-1 BBBD Race 1</strain>
    </source>
</reference>
<evidence type="ECO:0000313" key="4">
    <source>
        <dbReference type="Proteomes" id="UP000005240"/>
    </source>
</evidence>
<feature type="region of interest" description="Disordered" evidence="1">
    <location>
        <begin position="121"/>
        <end position="146"/>
    </location>
</feature>
<keyword evidence="4" id="KW-1185">Reference proteome</keyword>
<sequence length="749" mass="84131">MNIKHWEIKAPLGRLEFSLQTGHLEYHPCSKQIGMNSAFRLWLLGTTFASLSHLKFSISTRPPPCRVEPVPATNGDTALHRSSPGFHEFSARSLGQDGRAEGTTSGLLEIDLNEPACEDFRSEYHPGGREGLLRDSGDGPQDDAVRPISPVRVKLEKGVEPSESKFPLAHDVQNVGLVRSVMLSNKREKEHQTKDSDIFRQKKLKRENQEDGEKPEAVPAISMKQEPIIHAVEHSPGDFKIIELDDTWDPLFKWAATYLGDTNQSPVAKAFLLEFGDQLTQINNKLPPRMFRKKISLKSVPIELIQAHGLQSERLDPGNCSFLILPTGFRGKDTKFSRTMCYAKYKAVQILELLVLFHGLSISCGLSHTILGQQIGNKLEDLVGWYKNIFLKDTEDGLPLFGWFEGTSTEAKQSEDRFFGIKKEMAIVLSAWHWSRKSLHHKAELALSLLAYWYAKQAHLKIPGLGSANQAEAYWKLVSEIREACKAYFKWGSSIIHEPEDKILSIIQGQETVTKSLVIAIEHLLKQQHAGIPDTSRAYIAKQVKSYVERSRFDLDHGGMLSLDSLPLYLVPVARSQDGSGHQEAFVGLRGIEARHYPKQPKLKLLTNRITEIAKSLGILHGIASCLLGDIVLGNCDGLIQWYLSILFDQTAESLPIFGWVNVPFPYVQSPESAFGPVHKYLSTKLNHLGMQSTNQAHRIAITLFGMWYAEIAAKAPHPESSQLPSYQILLDQMAGYLKLWKSNHHYFL</sequence>
<dbReference type="Proteomes" id="UP000005240">
    <property type="component" value="Unassembled WGS sequence"/>
</dbReference>
<feature type="compositionally biased region" description="Basic and acidic residues" evidence="1">
    <location>
        <begin position="121"/>
        <end position="137"/>
    </location>
</feature>
<dbReference type="EnsemblFungi" id="PTTG_25174-t43_1">
    <property type="protein sequence ID" value="PTTG_25174-t43_1-p1"/>
    <property type="gene ID" value="PTTG_25174"/>
</dbReference>
<proteinExistence type="predicted"/>
<name>A0A180H6T9_PUCT1</name>
<dbReference type="VEuPathDB" id="FungiDB:PTTG_25174"/>
<dbReference type="AlphaFoldDB" id="A0A180H6T9"/>
<reference evidence="2" key="2">
    <citation type="submission" date="2016-05" db="EMBL/GenBank/DDBJ databases">
        <title>Comparative analysis highlights variable genome content of wheat rusts and divergence of the mating loci.</title>
        <authorList>
            <person name="Cuomo C.A."/>
            <person name="Bakkeren G."/>
            <person name="Szabo L."/>
            <person name="Khalil H."/>
            <person name="Joly D."/>
            <person name="Goldberg J."/>
            <person name="Young S."/>
            <person name="Zeng Q."/>
            <person name="Fellers J."/>
        </authorList>
    </citation>
    <scope>NUCLEOTIDE SEQUENCE [LARGE SCALE GENOMIC DNA]</scope>
    <source>
        <strain evidence="2">1-1 BBBD Race 1</strain>
    </source>
</reference>
<reference evidence="3 4" key="3">
    <citation type="journal article" date="2017" name="G3 (Bethesda)">
        <title>Comparative analysis highlights variable genome content of wheat rusts and divergence of the mating loci.</title>
        <authorList>
            <person name="Cuomo C.A."/>
            <person name="Bakkeren G."/>
            <person name="Khalil H.B."/>
            <person name="Panwar V."/>
            <person name="Joly D."/>
            <person name="Linning R."/>
            <person name="Sakthikumar S."/>
            <person name="Song X."/>
            <person name="Adiconis X."/>
            <person name="Fan L."/>
            <person name="Goldberg J.M."/>
            <person name="Levin J.Z."/>
            <person name="Young S."/>
            <person name="Zeng Q."/>
            <person name="Anikster Y."/>
            <person name="Bruce M."/>
            <person name="Wang M."/>
            <person name="Yin C."/>
            <person name="McCallum B."/>
            <person name="Szabo L.J."/>
            <person name="Hulbert S."/>
            <person name="Chen X."/>
            <person name="Fellers J.P."/>
        </authorList>
    </citation>
    <scope>NUCLEOTIDE SEQUENCE</scope>
    <source>
        <strain evidence="4">Isolate 1-1 / race 1 (BBBD)</strain>
        <strain evidence="3">isolate 1-1 / race 1 (BBBD)</strain>
    </source>
</reference>
<protein>
    <submittedName>
        <fullName evidence="2 3">Uncharacterized protein</fullName>
    </submittedName>
</protein>